<feature type="transmembrane region" description="Helical" evidence="5">
    <location>
        <begin position="201"/>
        <end position="220"/>
    </location>
</feature>
<comment type="caution">
    <text evidence="7">The sequence shown here is derived from an EMBL/GenBank/DDBJ whole genome shotgun (WGS) entry which is preliminary data.</text>
</comment>
<keyword evidence="3 5" id="KW-1133">Transmembrane helix</keyword>
<evidence type="ECO:0000313" key="8">
    <source>
        <dbReference type="Proteomes" id="UP000612329"/>
    </source>
</evidence>
<dbReference type="GO" id="GO:0022857">
    <property type="term" value="F:transmembrane transporter activity"/>
    <property type="evidence" value="ECO:0007669"/>
    <property type="project" value="InterPro"/>
</dbReference>
<dbReference type="CDD" id="cd17393">
    <property type="entry name" value="MFS_MosC_like"/>
    <property type="match status" value="1"/>
</dbReference>
<accession>A0A8J3FK71</accession>
<reference evidence="7" key="2">
    <citation type="submission" date="2020-09" db="EMBL/GenBank/DDBJ databases">
        <authorList>
            <person name="Sun Q."/>
            <person name="Ohkuma M."/>
        </authorList>
    </citation>
    <scope>NUCLEOTIDE SEQUENCE</scope>
    <source>
        <strain evidence="7">JCM 12862</strain>
    </source>
</reference>
<feature type="transmembrane region" description="Helical" evidence="5">
    <location>
        <begin position="266"/>
        <end position="284"/>
    </location>
</feature>
<evidence type="ECO:0000256" key="3">
    <source>
        <dbReference type="ARBA" id="ARBA00022989"/>
    </source>
</evidence>
<name>A0A8J3FK71_9FLAO</name>
<dbReference type="SUPFAM" id="SSF103473">
    <property type="entry name" value="MFS general substrate transporter"/>
    <property type="match status" value="1"/>
</dbReference>
<feature type="transmembrane region" description="Helical" evidence="5">
    <location>
        <begin position="161"/>
        <end position="180"/>
    </location>
</feature>
<evidence type="ECO:0000256" key="1">
    <source>
        <dbReference type="ARBA" id="ARBA00004141"/>
    </source>
</evidence>
<dbReference type="Gene3D" id="1.20.1250.20">
    <property type="entry name" value="MFS general substrate transporter like domains"/>
    <property type="match status" value="2"/>
</dbReference>
<dbReference type="GO" id="GO:0016020">
    <property type="term" value="C:membrane"/>
    <property type="evidence" value="ECO:0007669"/>
    <property type="project" value="UniProtKB-SubCell"/>
</dbReference>
<keyword evidence="8" id="KW-1185">Reference proteome</keyword>
<feature type="transmembrane region" description="Helical" evidence="5">
    <location>
        <begin position="235"/>
        <end position="254"/>
    </location>
</feature>
<evidence type="ECO:0000259" key="6">
    <source>
        <dbReference type="PROSITE" id="PS50850"/>
    </source>
</evidence>
<dbReference type="PROSITE" id="PS50850">
    <property type="entry name" value="MFS"/>
    <property type="match status" value="1"/>
</dbReference>
<feature type="transmembrane region" description="Helical" evidence="5">
    <location>
        <begin position="290"/>
        <end position="311"/>
    </location>
</feature>
<evidence type="ECO:0000313" key="7">
    <source>
        <dbReference type="EMBL" id="GGK31935.1"/>
    </source>
</evidence>
<evidence type="ECO:0000256" key="2">
    <source>
        <dbReference type="ARBA" id="ARBA00022692"/>
    </source>
</evidence>
<sequence>MELRVKQRIALSVYFFLTGISFATWASRIPTIKTMFHFNDAQLGTVLLAMPISSLIGLPISGWLVSRFDSRKPLIVSFMAFSLALIGIGTAHTPFALVTAICLFSFSMRILNIAINTQSITLQKKFEKRIVGSFHGLWSTGGLVGVAFSTLMVKMGVSMQVHLFVISITILLVALIVYRFTLKNDKSNTGNKLIFGKPDPFILYLGMLIFLAAICEGGMFDWSGVYFKEVIKERVFTYGYLSFMTCMAISRFFSDKLIHQIGIKKTYVFSSVVVSTGMLVAIVFPYFWSALLGFCLVGFGTAAIFPMTFALAGTSKKYSPGMAISIITTYGILGMFIGPPVIGYLAHAFGLQNAFFIFVVIGLLIIPFSKMFFRYQSKGINN</sequence>
<dbReference type="InterPro" id="IPR036259">
    <property type="entry name" value="MFS_trans_sf"/>
</dbReference>
<proteinExistence type="predicted"/>
<organism evidence="7 8">
    <name type="scientific">Yeosuana aromativorans</name>
    <dbReference type="NCBI Taxonomy" id="288019"/>
    <lineage>
        <taxon>Bacteria</taxon>
        <taxon>Pseudomonadati</taxon>
        <taxon>Bacteroidota</taxon>
        <taxon>Flavobacteriia</taxon>
        <taxon>Flavobacteriales</taxon>
        <taxon>Flavobacteriaceae</taxon>
        <taxon>Yeosuana</taxon>
    </lineage>
</organism>
<dbReference type="PANTHER" id="PTHR23514:SF13">
    <property type="entry name" value="INNER MEMBRANE PROTEIN YBJJ"/>
    <property type="match status" value="1"/>
</dbReference>
<dbReference type="RefSeq" id="WP_188654246.1">
    <property type="nucleotide sequence ID" value="NZ_BMNR01000007.1"/>
</dbReference>
<dbReference type="InterPro" id="IPR020846">
    <property type="entry name" value="MFS_dom"/>
</dbReference>
<dbReference type="Pfam" id="PF07690">
    <property type="entry name" value="MFS_1"/>
    <property type="match status" value="1"/>
</dbReference>
<evidence type="ECO:0000256" key="4">
    <source>
        <dbReference type="ARBA" id="ARBA00023136"/>
    </source>
</evidence>
<feature type="transmembrane region" description="Helical" evidence="5">
    <location>
        <begin position="9"/>
        <end position="26"/>
    </location>
</feature>
<protein>
    <submittedName>
        <fullName evidence="7">MFS transporter</fullName>
    </submittedName>
</protein>
<dbReference type="EMBL" id="BMNR01000007">
    <property type="protein sequence ID" value="GGK31935.1"/>
    <property type="molecule type" value="Genomic_DNA"/>
</dbReference>
<gene>
    <name evidence="7" type="ORF">GCM10007962_27840</name>
</gene>
<feature type="transmembrane region" description="Helical" evidence="5">
    <location>
        <begin position="73"/>
        <end position="89"/>
    </location>
</feature>
<dbReference type="InterPro" id="IPR011701">
    <property type="entry name" value="MFS"/>
</dbReference>
<keyword evidence="4 5" id="KW-0472">Membrane</keyword>
<dbReference type="AlphaFoldDB" id="A0A8J3FK71"/>
<dbReference type="InterPro" id="IPR051788">
    <property type="entry name" value="MFS_Transporter"/>
</dbReference>
<feature type="transmembrane region" description="Helical" evidence="5">
    <location>
        <begin position="136"/>
        <end position="155"/>
    </location>
</feature>
<dbReference type="PANTHER" id="PTHR23514">
    <property type="entry name" value="BYPASS OF STOP CODON PROTEIN 6"/>
    <property type="match status" value="1"/>
</dbReference>
<keyword evidence="2 5" id="KW-0812">Transmembrane</keyword>
<feature type="transmembrane region" description="Helical" evidence="5">
    <location>
        <begin position="95"/>
        <end position="115"/>
    </location>
</feature>
<dbReference type="Proteomes" id="UP000612329">
    <property type="component" value="Unassembled WGS sequence"/>
</dbReference>
<reference evidence="7" key="1">
    <citation type="journal article" date="2014" name="Int. J. Syst. Evol. Microbiol.">
        <title>Complete genome sequence of Corynebacterium casei LMG S-19264T (=DSM 44701T), isolated from a smear-ripened cheese.</title>
        <authorList>
            <consortium name="US DOE Joint Genome Institute (JGI-PGF)"/>
            <person name="Walter F."/>
            <person name="Albersmeier A."/>
            <person name="Kalinowski J."/>
            <person name="Ruckert C."/>
        </authorList>
    </citation>
    <scope>NUCLEOTIDE SEQUENCE</scope>
    <source>
        <strain evidence="7">JCM 12862</strain>
    </source>
</reference>
<feature type="transmembrane region" description="Helical" evidence="5">
    <location>
        <begin position="46"/>
        <end position="66"/>
    </location>
</feature>
<comment type="subcellular location">
    <subcellularLocation>
        <location evidence="1">Membrane</location>
        <topology evidence="1">Multi-pass membrane protein</topology>
    </subcellularLocation>
</comment>
<feature type="transmembrane region" description="Helical" evidence="5">
    <location>
        <begin position="354"/>
        <end position="373"/>
    </location>
</feature>
<feature type="domain" description="Major facilitator superfamily (MFS) profile" evidence="6">
    <location>
        <begin position="7"/>
        <end position="377"/>
    </location>
</feature>
<evidence type="ECO:0000256" key="5">
    <source>
        <dbReference type="SAM" id="Phobius"/>
    </source>
</evidence>
<feature type="transmembrane region" description="Helical" evidence="5">
    <location>
        <begin position="323"/>
        <end position="342"/>
    </location>
</feature>